<feature type="compositionally biased region" description="Low complexity" evidence="1">
    <location>
        <begin position="80"/>
        <end position="103"/>
    </location>
</feature>
<dbReference type="EMBL" id="VSWC01000196">
    <property type="protein sequence ID" value="KAA1065844.1"/>
    <property type="molecule type" value="Genomic_DNA"/>
</dbReference>
<keyword evidence="3" id="KW-1185">Reference proteome</keyword>
<dbReference type="Proteomes" id="UP000324748">
    <property type="component" value="Unassembled WGS sequence"/>
</dbReference>
<protein>
    <submittedName>
        <fullName evidence="2">Uncharacterized protein</fullName>
    </submittedName>
</protein>
<dbReference type="AlphaFoldDB" id="A0A5B0LQJ9"/>
<proteinExistence type="predicted"/>
<feature type="compositionally biased region" description="Polar residues" evidence="1">
    <location>
        <begin position="192"/>
        <end position="218"/>
    </location>
</feature>
<evidence type="ECO:0000313" key="2">
    <source>
        <dbReference type="EMBL" id="KAA1065844.1"/>
    </source>
</evidence>
<name>A0A5B0LQJ9_PUCGR</name>
<comment type="caution">
    <text evidence="2">The sequence shown here is derived from an EMBL/GenBank/DDBJ whole genome shotgun (WGS) entry which is preliminary data.</text>
</comment>
<evidence type="ECO:0000313" key="3">
    <source>
        <dbReference type="Proteomes" id="UP000324748"/>
    </source>
</evidence>
<feature type="region of interest" description="Disordered" evidence="1">
    <location>
        <begin position="75"/>
        <end position="218"/>
    </location>
</feature>
<sequence length="268" mass="29959">MTYARKTNYPRSQCCRRQECNVTQECCRLGSFSVPSNPKCSPNSYVSSICSQLVTIQQSDTRPAPCTPALFRRGSREWARSPPQSNLNSSQSQSHSLLSRASNFFRLPSQNQEPINNNHLKTRQSTITSRQGNQQSPQDKAINNDLKTRSQSKTITSRPGADQQQSPQDKEPIHQQSPQDKAINNALKTRRSTMTSRQGANPSTMTSRPGANPSTMTSKLLPRKDFLDQNDFIKLPGNHLLNWLATLSSLGKWGFKLTLPLLSSLLVD</sequence>
<feature type="compositionally biased region" description="Polar residues" evidence="1">
    <location>
        <begin position="108"/>
        <end position="138"/>
    </location>
</feature>
<reference evidence="2 3" key="1">
    <citation type="submission" date="2019-05" db="EMBL/GenBank/DDBJ databases">
        <title>Emergence of the Ug99 lineage of the wheat stem rust pathogen through somatic hybridization.</title>
        <authorList>
            <person name="Li F."/>
            <person name="Upadhyaya N.M."/>
            <person name="Sperschneider J."/>
            <person name="Matny O."/>
            <person name="Nguyen-Phuc H."/>
            <person name="Mago R."/>
            <person name="Raley C."/>
            <person name="Miller M.E."/>
            <person name="Silverstein K.A.T."/>
            <person name="Henningsen E."/>
            <person name="Hirsch C.D."/>
            <person name="Visser B."/>
            <person name="Pretorius Z.A."/>
            <person name="Steffenson B.J."/>
            <person name="Schwessinger B."/>
            <person name="Dodds P.N."/>
            <person name="Figueroa M."/>
        </authorList>
    </citation>
    <scope>NUCLEOTIDE SEQUENCE [LARGE SCALE GENOMIC DNA]</scope>
    <source>
        <strain evidence="2">21-0</strain>
    </source>
</reference>
<gene>
    <name evidence="2" type="ORF">PGT21_012754</name>
</gene>
<organism evidence="2 3">
    <name type="scientific">Puccinia graminis f. sp. tritici</name>
    <dbReference type="NCBI Taxonomy" id="56615"/>
    <lineage>
        <taxon>Eukaryota</taxon>
        <taxon>Fungi</taxon>
        <taxon>Dikarya</taxon>
        <taxon>Basidiomycota</taxon>
        <taxon>Pucciniomycotina</taxon>
        <taxon>Pucciniomycetes</taxon>
        <taxon>Pucciniales</taxon>
        <taxon>Pucciniaceae</taxon>
        <taxon>Puccinia</taxon>
    </lineage>
</organism>
<accession>A0A5B0LQJ9</accession>
<evidence type="ECO:0000256" key="1">
    <source>
        <dbReference type="SAM" id="MobiDB-lite"/>
    </source>
</evidence>
<feature type="compositionally biased region" description="Polar residues" evidence="1">
    <location>
        <begin position="149"/>
        <end position="167"/>
    </location>
</feature>